<sequence>MDRRTYESPMEWEYQDRGPLDATSPFSHIAKSSTQNIFNSPNKFAASSKPNPFSSPSKPNLFANTPSKPLPALPQTSLFSPRIQSSNTAPPFRNPAFTTPRKPFDESAFSEASGAETSPALTENSEFPEDTPDVDRFGDMNVGTIAASKVNKNLRYGKAGLQSLKRHVPGKGEIARGGRDYSAIRKRKRHNMDKDVGSVRYHGSQDWDDSEEDSDDSGSHSAGARGGKGIKKKRKNGRGWIANLFHTLEEHPNAPENLYRWIQLLVNCVIVSAFVFFCWTIFDTVRSDIRTANDAARLDIENRISECRAEYTLNECIKKDRPALKAMCDEWYECMIQDSSAIMRVRVTVKQIAEILNEFAGAMQVKAWVFFFGILFLCIVANNLTLGRMANNAGPTRPVPSHRATSGVAPEPSVIPEPSQAYMWVPIQTPSHRRHLQYNNDDTDTDGASPPKMKMIMPPRTPSGRRSPSKGDRDRLRSPTKYGGGGGLSPMKGY</sequence>
<dbReference type="AlphaFoldDB" id="A0A1G4AW80"/>
<feature type="region of interest" description="Disordered" evidence="1">
    <location>
        <begin position="433"/>
        <end position="494"/>
    </location>
</feature>
<dbReference type="RefSeq" id="XP_022470540.1">
    <property type="nucleotide sequence ID" value="XM_022622950.1"/>
</dbReference>
<gene>
    <name evidence="4" type="ORF">CORC01_11325</name>
</gene>
<dbReference type="EMBL" id="MJBS01000121">
    <property type="protein sequence ID" value="OHE93375.1"/>
    <property type="molecule type" value="Genomic_DNA"/>
</dbReference>
<feature type="compositionally biased region" description="Low complexity" evidence="1">
    <location>
        <begin position="44"/>
        <end position="60"/>
    </location>
</feature>
<dbReference type="SMART" id="SM01042">
    <property type="entry name" value="Brr6_like_C_C"/>
    <property type="match status" value="1"/>
</dbReference>
<evidence type="ECO:0000256" key="2">
    <source>
        <dbReference type="SAM" id="Phobius"/>
    </source>
</evidence>
<feature type="transmembrane region" description="Helical" evidence="2">
    <location>
        <begin position="367"/>
        <end position="387"/>
    </location>
</feature>
<feature type="compositionally biased region" description="Polar residues" evidence="1">
    <location>
        <begin position="115"/>
        <end position="125"/>
    </location>
</feature>
<evidence type="ECO:0000259" key="3">
    <source>
        <dbReference type="SMART" id="SM01042"/>
    </source>
</evidence>
<organism evidence="4 5">
    <name type="scientific">Colletotrichum orchidophilum</name>
    <dbReference type="NCBI Taxonomy" id="1209926"/>
    <lineage>
        <taxon>Eukaryota</taxon>
        <taxon>Fungi</taxon>
        <taxon>Dikarya</taxon>
        <taxon>Ascomycota</taxon>
        <taxon>Pezizomycotina</taxon>
        <taxon>Sordariomycetes</taxon>
        <taxon>Hypocreomycetidae</taxon>
        <taxon>Glomerellales</taxon>
        <taxon>Glomerellaceae</taxon>
        <taxon>Colletotrichum</taxon>
    </lineage>
</organism>
<dbReference type="PANTHER" id="PTHR28136">
    <property type="entry name" value="NUCLEUS EXPORT PROTEIN BRR6"/>
    <property type="match status" value="1"/>
</dbReference>
<accession>A0A1G4AW80</accession>
<name>A0A1G4AW80_9PEZI</name>
<feature type="compositionally biased region" description="Polar residues" evidence="1">
    <location>
        <begin position="24"/>
        <end position="42"/>
    </location>
</feature>
<evidence type="ECO:0000256" key="1">
    <source>
        <dbReference type="SAM" id="MobiDB-lite"/>
    </source>
</evidence>
<feature type="compositionally biased region" description="Polar residues" evidence="1">
    <location>
        <begin position="74"/>
        <end position="89"/>
    </location>
</feature>
<dbReference type="GO" id="GO:0031965">
    <property type="term" value="C:nuclear membrane"/>
    <property type="evidence" value="ECO:0007669"/>
    <property type="project" value="InterPro"/>
</dbReference>
<feature type="region of interest" description="Disordered" evidence="1">
    <location>
        <begin position="1"/>
        <end position="139"/>
    </location>
</feature>
<dbReference type="InterPro" id="IPR018767">
    <property type="entry name" value="Brl1/Brr6_dom"/>
</dbReference>
<dbReference type="Pfam" id="PF10104">
    <property type="entry name" value="Brr6_like_C_C"/>
    <property type="match status" value="1"/>
</dbReference>
<feature type="compositionally biased region" description="Basic and acidic residues" evidence="1">
    <location>
        <begin position="173"/>
        <end position="183"/>
    </location>
</feature>
<keyword evidence="2" id="KW-0472">Membrane</keyword>
<feature type="transmembrane region" description="Helical" evidence="2">
    <location>
        <begin position="264"/>
        <end position="282"/>
    </location>
</feature>
<proteinExistence type="predicted"/>
<dbReference type="GO" id="GO:0055088">
    <property type="term" value="P:lipid homeostasis"/>
    <property type="evidence" value="ECO:0007669"/>
    <property type="project" value="InterPro"/>
</dbReference>
<dbReference type="STRING" id="1209926.A0A1G4AW80"/>
<evidence type="ECO:0000313" key="5">
    <source>
        <dbReference type="Proteomes" id="UP000176998"/>
    </source>
</evidence>
<dbReference type="PANTHER" id="PTHR28136:SF1">
    <property type="entry name" value="NUCLEUS EXPORT PROTEIN BRL1"/>
    <property type="match status" value="1"/>
</dbReference>
<dbReference type="GeneID" id="34564460"/>
<dbReference type="InterPro" id="IPR040202">
    <property type="entry name" value="Brl1/Brr6"/>
</dbReference>
<dbReference type="GO" id="GO:0006998">
    <property type="term" value="P:nuclear envelope organization"/>
    <property type="evidence" value="ECO:0007669"/>
    <property type="project" value="InterPro"/>
</dbReference>
<feature type="region of interest" description="Disordered" evidence="1">
    <location>
        <begin position="167"/>
        <end position="233"/>
    </location>
</feature>
<reference evidence="4 5" key="1">
    <citation type="submission" date="2016-09" db="EMBL/GenBank/DDBJ databases">
        <authorList>
            <person name="Capua I."/>
            <person name="De Benedictis P."/>
            <person name="Joannis T."/>
            <person name="Lombin L.H."/>
            <person name="Cattoli G."/>
        </authorList>
    </citation>
    <scope>NUCLEOTIDE SEQUENCE [LARGE SCALE GENOMIC DNA]</scope>
    <source>
        <strain evidence="4 5">IMI 309357</strain>
    </source>
</reference>
<keyword evidence="2" id="KW-1133">Transmembrane helix</keyword>
<protein>
    <submittedName>
        <fullName evidence="4">Di-sulfide bridge nucleocytoplasmic transport domain-containing protein</fullName>
    </submittedName>
</protein>
<feature type="domain" description="Brl1/Brr6" evidence="3">
    <location>
        <begin position="258"/>
        <end position="390"/>
    </location>
</feature>
<feature type="compositionally biased region" description="Acidic residues" evidence="1">
    <location>
        <begin position="206"/>
        <end position="216"/>
    </location>
</feature>
<evidence type="ECO:0000313" key="4">
    <source>
        <dbReference type="EMBL" id="OHE93375.1"/>
    </source>
</evidence>
<keyword evidence="2" id="KW-0812">Transmembrane</keyword>
<dbReference type="Proteomes" id="UP000176998">
    <property type="component" value="Unassembled WGS sequence"/>
</dbReference>
<feature type="region of interest" description="Disordered" evidence="1">
    <location>
        <begin position="395"/>
        <end position="415"/>
    </location>
</feature>
<keyword evidence="5" id="KW-1185">Reference proteome</keyword>
<comment type="caution">
    <text evidence="4">The sequence shown here is derived from an EMBL/GenBank/DDBJ whole genome shotgun (WGS) entry which is preliminary data.</text>
</comment>
<dbReference type="OrthoDB" id="5961at2759"/>